<comment type="similarity">
    <text evidence="1">Belongs to the DNA polymerase delta/II small subunit family.</text>
</comment>
<dbReference type="Pfam" id="PF04042">
    <property type="entry name" value="DNA_pol_E_B"/>
    <property type="match status" value="1"/>
</dbReference>
<dbReference type="Proteomes" id="UP001530377">
    <property type="component" value="Unassembled WGS sequence"/>
</dbReference>
<dbReference type="InterPro" id="IPR024826">
    <property type="entry name" value="DNA_pol_delta/II_ssu"/>
</dbReference>
<evidence type="ECO:0000313" key="5">
    <source>
        <dbReference type="EMBL" id="KAL3806508.1"/>
    </source>
</evidence>
<evidence type="ECO:0000256" key="2">
    <source>
        <dbReference type="ARBA" id="ARBA00022705"/>
    </source>
</evidence>
<keyword evidence="2" id="KW-0235">DNA replication</keyword>
<gene>
    <name evidence="5" type="ORF">ACHAXA_003880</name>
</gene>
<protein>
    <recommendedName>
        <fullName evidence="4">DNA polymerase alpha/delta/epsilon subunit B domain-containing protein</fullName>
    </recommendedName>
</protein>
<proteinExistence type="inferred from homology"/>
<dbReference type="PANTHER" id="PTHR10416:SF0">
    <property type="entry name" value="DNA POLYMERASE DELTA SUBUNIT 2"/>
    <property type="match status" value="1"/>
</dbReference>
<evidence type="ECO:0000256" key="1">
    <source>
        <dbReference type="ARBA" id="ARBA00006035"/>
    </source>
</evidence>
<feature type="domain" description="DNA polymerase alpha/delta/epsilon subunit B" evidence="4">
    <location>
        <begin position="143"/>
        <end position="319"/>
    </location>
</feature>
<dbReference type="AlphaFoldDB" id="A0ABD3R1K9"/>
<dbReference type="Gene3D" id="3.60.21.50">
    <property type="match status" value="1"/>
</dbReference>
<name>A0ABD3R1K9_9STRA</name>
<sequence length="386" mass="40646">MRVRSVHFADLPPLPPPAATSSTIRGASDASLLLRGPTPARGDDDGMTDEDDVVDHGGPILLLVSGLGCGCDSPTDVASGGSLAVRREMLLEYLTNPKLSDGASVCWSGMSDQGNVNGKRRRDYNVAATSESSSRDTRNNNAAAHISRSLFDLDVYLSELLGSGIPVDYVPGWHDPTNANWPQRPLHSCLLPRSTGYVDLFCRGTNPYECVLGGGGDDGGGGSEGGVRVLGSDGLNIADLRRFLTTTTAAAGGGCDATTTDADSGVVAPSSCIDALHRTLLYGHMAPTGPDSLPTFPSCEYDPFVLTSRPNVYFAGNCDVYETRLVNCRGEEIVEESPASTTAHDMVGGATRLVCVPSFALTGEVVLVKLRTLECEVLSFNDVPNF</sequence>
<reference evidence="5 6" key="1">
    <citation type="submission" date="2024-10" db="EMBL/GenBank/DDBJ databases">
        <title>Updated reference genomes for cyclostephanoid diatoms.</title>
        <authorList>
            <person name="Roberts W.R."/>
            <person name="Alverson A.J."/>
        </authorList>
    </citation>
    <scope>NUCLEOTIDE SEQUENCE [LARGE SCALE GENOMIC DNA]</scope>
    <source>
        <strain evidence="5 6">AJA228-03</strain>
    </source>
</reference>
<evidence type="ECO:0000259" key="4">
    <source>
        <dbReference type="Pfam" id="PF04042"/>
    </source>
</evidence>
<accession>A0ABD3R1K9</accession>
<organism evidence="5 6">
    <name type="scientific">Cyclostephanos tholiformis</name>
    <dbReference type="NCBI Taxonomy" id="382380"/>
    <lineage>
        <taxon>Eukaryota</taxon>
        <taxon>Sar</taxon>
        <taxon>Stramenopiles</taxon>
        <taxon>Ochrophyta</taxon>
        <taxon>Bacillariophyta</taxon>
        <taxon>Coscinodiscophyceae</taxon>
        <taxon>Thalassiosirophycidae</taxon>
        <taxon>Stephanodiscales</taxon>
        <taxon>Stephanodiscaceae</taxon>
        <taxon>Cyclostephanos</taxon>
    </lineage>
</organism>
<feature type="region of interest" description="Disordered" evidence="3">
    <location>
        <begin position="1"/>
        <end position="53"/>
    </location>
</feature>
<evidence type="ECO:0000313" key="6">
    <source>
        <dbReference type="Proteomes" id="UP001530377"/>
    </source>
</evidence>
<dbReference type="EMBL" id="JALLPB020000792">
    <property type="protein sequence ID" value="KAL3806508.1"/>
    <property type="molecule type" value="Genomic_DNA"/>
</dbReference>
<dbReference type="PANTHER" id="PTHR10416">
    <property type="entry name" value="DNA POLYMERASE DELTA SUBUNIT 2"/>
    <property type="match status" value="1"/>
</dbReference>
<comment type="caution">
    <text evidence="5">The sequence shown here is derived from an EMBL/GenBank/DDBJ whole genome shotgun (WGS) entry which is preliminary data.</text>
</comment>
<evidence type="ECO:0000256" key="3">
    <source>
        <dbReference type="SAM" id="MobiDB-lite"/>
    </source>
</evidence>
<dbReference type="InterPro" id="IPR007185">
    <property type="entry name" value="DNA_pol_a/d/e_bsu"/>
</dbReference>
<dbReference type="GO" id="GO:0006260">
    <property type="term" value="P:DNA replication"/>
    <property type="evidence" value="ECO:0007669"/>
    <property type="project" value="UniProtKB-KW"/>
</dbReference>
<keyword evidence="6" id="KW-1185">Reference proteome</keyword>